<dbReference type="InterPro" id="IPR024954">
    <property type="entry name" value="SSRP1_DD"/>
</dbReference>
<comment type="subcellular location">
    <subcellularLocation>
        <location evidence="10">Nucleus</location>
    </subcellularLocation>
    <subcellularLocation>
        <location evidence="10">Chromosome</location>
    </subcellularLocation>
</comment>
<dbReference type="SMART" id="SM01287">
    <property type="entry name" value="Rtt106"/>
    <property type="match status" value="1"/>
</dbReference>
<dbReference type="GO" id="GO:0006281">
    <property type="term" value="P:DNA repair"/>
    <property type="evidence" value="ECO:0007669"/>
    <property type="project" value="UniProtKB-KW"/>
</dbReference>
<evidence type="ECO:0000256" key="3">
    <source>
        <dbReference type="ARBA" id="ARBA00022705"/>
    </source>
</evidence>
<dbReference type="CDD" id="cd13231">
    <property type="entry name" value="PH2_SSRP1-like"/>
    <property type="match status" value="1"/>
</dbReference>
<dbReference type="PANTHER" id="PTHR45849">
    <property type="entry name" value="FACT COMPLEX SUBUNIT SSRP1"/>
    <property type="match status" value="1"/>
</dbReference>
<keyword evidence="4 10" id="KW-0227">DNA damage</keyword>
<evidence type="ECO:0000256" key="8">
    <source>
        <dbReference type="ARBA" id="ARBA00023242"/>
    </source>
</evidence>
<evidence type="ECO:0000256" key="11">
    <source>
        <dbReference type="SAM" id="MobiDB-lite"/>
    </source>
</evidence>
<evidence type="ECO:0000256" key="4">
    <source>
        <dbReference type="ARBA" id="ARBA00022763"/>
    </source>
</evidence>
<feature type="compositionally biased region" description="Acidic residues" evidence="11">
    <location>
        <begin position="466"/>
        <end position="479"/>
    </location>
</feature>
<feature type="region of interest" description="Disordered" evidence="11">
    <location>
        <begin position="457"/>
        <end position="713"/>
    </location>
</feature>
<dbReference type="PROSITE" id="PS50118">
    <property type="entry name" value="HMG_BOX_2"/>
    <property type="match status" value="1"/>
</dbReference>
<dbReference type="Pfam" id="PF17292">
    <property type="entry name" value="POB3_N"/>
    <property type="match status" value="1"/>
</dbReference>
<sequence>MAQLEFADIFLEEMGALNNCRVKLSDHQIHVKNLHTGKLTAVNTSEIEELSWMRLGNKPGLRVYVKSGGAFRFGGFKDNDYNTIKDFAMKNWKMECGPTDLCLKGWNYGRCEMKGQSMEFIVDDKTNFEIPLSNVSNCRLGKQEATMEFHVNDDCPVSLIEMRLHIPQDPDAADDVDPVEEFRKAVMQFAGIETEADQPICMLPQILCTTPRGRYDIKVYPSYLSLHGKTYDYKIPIKTITRMFLLPHRDGRHMFFVLNVNPPIRQGQTRYNFLVLEFAKEEEMDIHLGLTDQQLAEYHGKLEKKLAGAVYENVAKIFRVMVNMRITVPGTFLGNSGTPAIVCAHKQASGFLYPLEKGFLYIHKPPMYIRFEEVSNVNFARSDVSTRSFDFEVDLRNGNSYVFNSVEKDEYNRLFDFVQQKGIRIRNAKRAGNVAYKEDKFAGSDDEIDPYKEAVKAEGKERVADMDDSDSDDEDYDVEADAKKKMEDRDSSEGSGSEPDEEYDSNAGEDSDASVVSDDLDVRQQQRKDTKKPKTKKTGEKSEKKEKKEKSGKDSDEKKRKKKEKDPNAPKKALTAYFFWFNENRRNIHKEGDSVTDTAKRAGQMWKEMSAEDRASFEEQAKADKERYEREMKEYQASGGKPSSSAAEKSKGSSKQSTKSPVKKPTSREFIDESESSDEDKSKPAKKKKKKKGSSPAKSGSSAESSELSSMSD</sequence>
<dbReference type="Gene3D" id="2.30.29.30">
    <property type="entry name" value="Pleckstrin-homology domain (PH domain)/Phosphotyrosine-binding domain (PTB)"/>
    <property type="match status" value="2"/>
</dbReference>
<accession>A0AA39HKU1</accession>
<keyword evidence="7 10" id="KW-0234">DNA repair</keyword>
<organism evidence="13 14">
    <name type="scientific">Steinernema hermaphroditum</name>
    <dbReference type="NCBI Taxonomy" id="289476"/>
    <lineage>
        <taxon>Eukaryota</taxon>
        <taxon>Metazoa</taxon>
        <taxon>Ecdysozoa</taxon>
        <taxon>Nematoda</taxon>
        <taxon>Chromadorea</taxon>
        <taxon>Rhabditida</taxon>
        <taxon>Tylenchina</taxon>
        <taxon>Panagrolaimomorpha</taxon>
        <taxon>Strongyloidoidea</taxon>
        <taxon>Steinernematidae</taxon>
        <taxon>Steinernema</taxon>
    </lineage>
</organism>
<keyword evidence="2 10" id="KW-0158">Chromosome</keyword>
<dbReference type="Pfam" id="PF00505">
    <property type="entry name" value="HMG_box"/>
    <property type="match status" value="1"/>
</dbReference>
<dbReference type="InterPro" id="IPR048993">
    <property type="entry name" value="SSRP1-like_PH1"/>
</dbReference>
<dbReference type="InterPro" id="IPR000969">
    <property type="entry name" value="SSRP1/POB3"/>
</dbReference>
<dbReference type="InterPro" id="IPR035417">
    <property type="entry name" value="SSRP1/POB3_N"/>
</dbReference>
<proteinExistence type="inferred from homology"/>
<dbReference type="AlphaFoldDB" id="A0AA39HKU1"/>
<dbReference type="CDD" id="cd21994">
    <property type="entry name" value="HMG-box_SSRP1-like"/>
    <property type="match status" value="1"/>
</dbReference>
<dbReference type="InterPro" id="IPR009071">
    <property type="entry name" value="HMG_box_dom"/>
</dbReference>
<dbReference type="Proteomes" id="UP001175271">
    <property type="component" value="Unassembled WGS sequence"/>
</dbReference>
<evidence type="ECO:0000256" key="7">
    <source>
        <dbReference type="ARBA" id="ARBA00023204"/>
    </source>
</evidence>
<feature type="domain" description="HMG box" evidence="12">
    <location>
        <begin position="570"/>
        <end position="636"/>
    </location>
</feature>
<dbReference type="PRINTS" id="PR00887">
    <property type="entry name" value="SSRCOGNITION"/>
</dbReference>
<comment type="function">
    <text evidence="10">Component of the FACT complex, a general chromatin factor that acts to reorganize nucleosomes. The FACT complex is involved in multiple processes that require DNA as a template such as mRNA elongation, DNA replication and DNA repair. During transcription elongation the FACT complex acts as a histone chaperone that both destabilizes and restores nucleosomal structure. It facilitates the passage of RNA polymerase II and transcription by promoting the dissociation of one histone H2A-H2B dimer from the nucleosome, then subsequently promotes the reestablishment of the nucleosome following the passage of RNA polymerase II.</text>
</comment>
<dbReference type="InterPro" id="IPR036910">
    <property type="entry name" value="HMG_box_dom_sf"/>
</dbReference>
<protein>
    <recommendedName>
        <fullName evidence="10">FACT complex subunit SSRP1</fullName>
    </recommendedName>
</protein>
<dbReference type="FunFam" id="2.30.29.30:FF:000119">
    <property type="entry name" value="FACT complex subunit SSRP1"/>
    <property type="match status" value="1"/>
</dbReference>
<feature type="compositionally biased region" description="Basic and acidic residues" evidence="11">
    <location>
        <begin position="609"/>
        <end position="634"/>
    </location>
</feature>
<dbReference type="GO" id="GO:0006260">
    <property type="term" value="P:DNA replication"/>
    <property type="evidence" value="ECO:0007669"/>
    <property type="project" value="UniProtKB-KW"/>
</dbReference>
<evidence type="ECO:0000256" key="10">
    <source>
        <dbReference type="RuleBase" id="RU364013"/>
    </source>
</evidence>
<dbReference type="GO" id="GO:0003677">
    <property type="term" value="F:DNA binding"/>
    <property type="evidence" value="ECO:0007669"/>
    <property type="project" value="UniProtKB-UniRule"/>
</dbReference>
<comment type="caution">
    <text evidence="13">The sequence shown here is derived from an EMBL/GenBank/DDBJ whole genome shotgun (WGS) entry which is preliminary data.</text>
</comment>
<evidence type="ECO:0000256" key="6">
    <source>
        <dbReference type="ARBA" id="ARBA00023163"/>
    </source>
</evidence>
<keyword evidence="3 10" id="KW-0235">DNA replication</keyword>
<dbReference type="InterPro" id="IPR013719">
    <property type="entry name" value="RTT106/SPT16-like_middle_dom"/>
</dbReference>
<dbReference type="GO" id="GO:0031491">
    <property type="term" value="F:nucleosome binding"/>
    <property type="evidence" value="ECO:0007669"/>
    <property type="project" value="TreeGrafter"/>
</dbReference>
<evidence type="ECO:0000256" key="9">
    <source>
        <dbReference type="PROSITE-ProRule" id="PRU00267"/>
    </source>
</evidence>
<dbReference type="SMART" id="SM00398">
    <property type="entry name" value="HMG"/>
    <property type="match status" value="1"/>
</dbReference>
<feature type="compositionally biased region" description="Low complexity" evidence="11">
    <location>
        <begin position="694"/>
        <end position="713"/>
    </location>
</feature>
<feature type="compositionally biased region" description="Basic and acidic residues" evidence="11">
    <location>
        <begin position="537"/>
        <end position="569"/>
    </location>
</feature>
<keyword evidence="5 10" id="KW-0805">Transcription regulation</keyword>
<dbReference type="Pfam" id="PF03531">
    <property type="entry name" value="SSrecog"/>
    <property type="match status" value="1"/>
</dbReference>
<feature type="compositionally biased region" description="Basic residues" evidence="11">
    <location>
        <begin position="684"/>
        <end position="693"/>
    </location>
</feature>
<dbReference type="Gene3D" id="2.30.29.220">
    <property type="entry name" value="Structure-specific recognition protein (SSRP1)"/>
    <property type="match status" value="1"/>
</dbReference>
<dbReference type="EMBL" id="JAUCMV010000003">
    <property type="protein sequence ID" value="KAK0407738.1"/>
    <property type="molecule type" value="Genomic_DNA"/>
</dbReference>
<dbReference type="InterPro" id="IPR038167">
    <property type="entry name" value="SSRP1_sf"/>
</dbReference>
<gene>
    <name evidence="13" type="ORF">QR680_003559</name>
</gene>
<dbReference type="Gene3D" id="2.30.29.150">
    <property type="match status" value="1"/>
</dbReference>
<dbReference type="GO" id="GO:0042393">
    <property type="term" value="F:histone binding"/>
    <property type="evidence" value="ECO:0007669"/>
    <property type="project" value="TreeGrafter"/>
</dbReference>
<dbReference type="Pfam" id="PF21103">
    <property type="entry name" value="PH1_SSRP1-like"/>
    <property type="match status" value="1"/>
</dbReference>
<dbReference type="SUPFAM" id="SSF47095">
    <property type="entry name" value="HMG-box"/>
    <property type="match status" value="1"/>
</dbReference>
<dbReference type="SUPFAM" id="SSF50729">
    <property type="entry name" value="PH domain-like"/>
    <property type="match status" value="1"/>
</dbReference>
<dbReference type="InterPro" id="IPR011993">
    <property type="entry name" value="PH-like_dom_sf"/>
</dbReference>
<feature type="compositionally biased region" description="Acidic residues" evidence="11">
    <location>
        <begin position="498"/>
        <end position="512"/>
    </location>
</feature>
<evidence type="ECO:0000313" key="13">
    <source>
        <dbReference type="EMBL" id="KAK0407738.1"/>
    </source>
</evidence>
<feature type="compositionally biased region" description="Basic and acidic residues" evidence="11">
    <location>
        <begin position="583"/>
        <end position="593"/>
    </location>
</feature>
<evidence type="ECO:0000256" key="5">
    <source>
        <dbReference type="ARBA" id="ARBA00023015"/>
    </source>
</evidence>
<dbReference type="GO" id="GO:1902275">
    <property type="term" value="P:regulation of chromatin organization"/>
    <property type="evidence" value="ECO:0007669"/>
    <property type="project" value="TreeGrafter"/>
</dbReference>
<dbReference type="FunFam" id="2.30.29.30:FF:000098">
    <property type="entry name" value="Fact complex subunit ssrp1"/>
    <property type="match status" value="1"/>
</dbReference>
<reference evidence="13" key="1">
    <citation type="submission" date="2023-06" db="EMBL/GenBank/DDBJ databases">
        <title>Genomic analysis of the entomopathogenic nematode Steinernema hermaphroditum.</title>
        <authorList>
            <person name="Schwarz E.M."/>
            <person name="Heppert J.K."/>
            <person name="Baniya A."/>
            <person name="Schwartz H.T."/>
            <person name="Tan C.-H."/>
            <person name="Antoshechkin I."/>
            <person name="Sternberg P.W."/>
            <person name="Goodrich-Blair H."/>
            <person name="Dillman A.R."/>
        </authorList>
    </citation>
    <scope>NUCLEOTIDE SEQUENCE</scope>
    <source>
        <strain evidence="13">PS9179</strain>
        <tissue evidence="13">Whole animal</tissue>
    </source>
</reference>
<dbReference type="FunFam" id="2.30.29.150:FF:000001">
    <property type="entry name" value="Fact complex subunit ssrp1"/>
    <property type="match status" value="1"/>
</dbReference>
<keyword evidence="6 10" id="KW-0804">Transcription</keyword>
<dbReference type="PANTHER" id="PTHR45849:SF1">
    <property type="entry name" value="FACT COMPLEX SUBUNIT SSRP1"/>
    <property type="match status" value="1"/>
</dbReference>
<evidence type="ECO:0000313" key="14">
    <source>
        <dbReference type="Proteomes" id="UP001175271"/>
    </source>
</evidence>
<dbReference type="Gene3D" id="1.10.30.10">
    <property type="entry name" value="High mobility group box domain"/>
    <property type="match status" value="1"/>
</dbReference>
<feature type="DNA-binding region" description="HMG box" evidence="9">
    <location>
        <begin position="570"/>
        <end position="636"/>
    </location>
</feature>
<keyword evidence="9" id="KW-0238">DNA-binding</keyword>
<evidence type="ECO:0000256" key="2">
    <source>
        <dbReference type="ARBA" id="ARBA00022454"/>
    </source>
</evidence>
<evidence type="ECO:0000259" key="12">
    <source>
        <dbReference type="PROSITE" id="PS50118"/>
    </source>
</evidence>
<dbReference type="GO" id="GO:0035101">
    <property type="term" value="C:FACT complex"/>
    <property type="evidence" value="ECO:0007669"/>
    <property type="project" value="TreeGrafter"/>
</dbReference>
<feature type="compositionally biased region" description="Low complexity" evidence="11">
    <location>
        <begin position="637"/>
        <end position="660"/>
    </location>
</feature>
<keyword evidence="8 9" id="KW-0539">Nucleus</keyword>
<name>A0AA39HKU1_9BILA</name>
<feature type="compositionally biased region" description="Basic and acidic residues" evidence="11">
    <location>
        <begin position="480"/>
        <end position="492"/>
    </location>
</feature>
<dbReference type="CDD" id="cd13230">
    <property type="entry name" value="PH1_SSRP1-like"/>
    <property type="match status" value="1"/>
</dbReference>
<comment type="similarity">
    <text evidence="1 10">Belongs to the SSRP1 family.</text>
</comment>
<dbReference type="Pfam" id="PF08512">
    <property type="entry name" value="Rttp106-like_middle"/>
    <property type="match status" value="1"/>
</dbReference>
<keyword evidence="14" id="KW-1185">Reference proteome</keyword>
<evidence type="ECO:0000256" key="1">
    <source>
        <dbReference type="ARBA" id="ARBA00010060"/>
    </source>
</evidence>
<dbReference type="InterPro" id="IPR050454">
    <property type="entry name" value="RTT106/SSRP1_HistChap/FACT"/>
</dbReference>